<reference evidence="1 2" key="1">
    <citation type="submission" date="2018-03" db="EMBL/GenBank/DDBJ databases">
        <authorList>
            <person name="Keele B.F."/>
        </authorList>
    </citation>
    <scope>NUCLEOTIDE SEQUENCE [LARGE SCALE GENOMIC DNA]</scope>
    <source>
        <strain evidence="1 2">D20</strain>
    </source>
</reference>
<sequence length="161" mass="16190">MCLGSHDLNCSNRPVRTRMPGGVGGERSGKLSAPIPIVLIQRSFHRVSPVSAIPFPPAHGARGVVHGCPGGAGHRPWRRLPAGLAGGLGRVGGRCLPVAAPGSSPAAFRAGTRRARRGGPARGVVAGAAGAVVARADAEYGAARHARGGQLPAAGRSRSGR</sequence>
<dbReference type="Proteomes" id="UP000241193">
    <property type="component" value="Unassembled WGS sequence"/>
</dbReference>
<dbReference type="AlphaFoldDB" id="A0A2T4IBA0"/>
<proteinExistence type="predicted"/>
<comment type="caution">
    <text evidence="1">The sequence shown here is derived from an EMBL/GenBank/DDBJ whole genome shotgun (WGS) entry which is preliminary data.</text>
</comment>
<keyword evidence="2" id="KW-1185">Reference proteome</keyword>
<evidence type="ECO:0000313" key="1">
    <source>
        <dbReference type="EMBL" id="PTD95049.1"/>
    </source>
</evidence>
<reference evidence="1 2" key="2">
    <citation type="submission" date="2018-04" db="EMBL/GenBank/DDBJ databases">
        <title>Thauera lacus sp. nov., isolated from an saline lake in Inner Mongolia, China.</title>
        <authorList>
            <person name="Liang Q.-Y."/>
        </authorList>
    </citation>
    <scope>NUCLEOTIDE SEQUENCE [LARGE SCALE GENOMIC DNA]</scope>
    <source>
        <strain evidence="1 2">D20</strain>
    </source>
</reference>
<organism evidence="1 2">
    <name type="scientific">Pseudothauera lacus</name>
    <dbReference type="NCBI Taxonomy" id="2136175"/>
    <lineage>
        <taxon>Bacteria</taxon>
        <taxon>Pseudomonadati</taxon>
        <taxon>Pseudomonadota</taxon>
        <taxon>Betaproteobacteria</taxon>
        <taxon>Rhodocyclales</taxon>
        <taxon>Zoogloeaceae</taxon>
        <taxon>Pseudothauera</taxon>
    </lineage>
</organism>
<dbReference type="OrthoDB" id="9808254at2"/>
<name>A0A2T4IBA0_9RHOO</name>
<gene>
    <name evidence="1" type="ORF">C8261_16555</name>
</gene>
<dbReference type="EMBL" id="PZKC01000021">
    <property type="protein sequence ID" value="PTD95049.1"/>
    <property type="molecule type" value="Genomic_DNA"/>
</dbReference>
<protein>
    <submittedName>
        <fullName evidence="1">Uncharacterized protein</fullName>
    </submittedName>
</protein>
<accession>A0A2T4IBA0</accession>
<evidence type="ECO:0000313" key="2">
    <source>
        <dbReference type="Proteomes" id="UP000241193"/>
    </source>
</evidence>